<evidence type="ECO:0008006" key="2">
    <source>
        <dbReference type="Google" id="ProtNLM"/>
    </source>
</evidence>
<accession>A0AB39XF16</accession>
<name>A0AB39XF16_9BRAD</name>
<proteinExistence type="predicted"/>
<dbReference type="EMBL" id="CP165734">
    <property type="protein sequence ID" value="XDV56638.1"/>
    <property type="molecule type" value="Genomic_DNA"/>
</dbReference>
<gene>
    <name evidence="1" type="ORF">AB8Z38_28960</name>
</gene>
<evidence type="ECO:0000313" key="1">
    <source>
        <dbReference type="EMBL" id="XDV56638.1"/>
    </source>
</evidence>
<dbReference type="AlphaFoldDB" id="A0AB39XF16"/>
<sequence>MSDDDKLDFSQIYPEAGRNRKRFAANDSFASLVQETRQHYRTELA</sequence>
<reference evidence="1" key="1">
    <citation type="submission" date="2024-08" db="EMBL/GenBank/DDBJ databases">
        <authorList>
            <person name="Chaddad Z."/>
            <person name="Lamrabet M."/>
            <person name="Bouhnik O."/>
            <person name="Alami S."/>
            <person name="Wipf D."/>
            <person name="Courty P.E."/>
            <person name="Missbah El Idrissi M."/>
        </authorList>
    </citation>
    <scope>NUCLEOTIDE SEQUENCE</scope>
    <source>
        <strain evidence="1">LLZ17</strain>
    </source>
</reference>
<organism evidence="1">
    <name type="scientific">Bradyrhizobium sp. LLZ17</name>
    <dbReference type="NCBI Taxonomy" id="3239388"/>
    <lineage>
        <taxon>Bacteria</taxon>
        <taxon>Pseudomonadati</taxon>
        <taxon>Pseudomonadota</taxon>
        <taxon>Alphaproteobacteria</taxon>
        <taxon>Hyphomicrobiales</taxon>
        <taxon>Nitrobacteraceae</taxon>
        <taxon>Bradyrhizobium</taxon>
    </lineage>
</organism>
<protein>
    <recommendedName>
        <fullName evidence="2">Transposase</fullName>
    </recommendedName>
</protein>
<dbReference type="RefSeq" id="WP_369721079.1">
    <property type="nucleotide sequence ID" value="NZ_CP165734.1"/>
</dbReference>